<feature type="region of interest" description="Disordered" evidence="1">
    <location>
        <begin position="1"/>
        <end position="36"/>
    </location>
</feature>
<dbReference type="EMBL" id="JABWDY010020540">
    <property type="protein sequence ID" value="KAF5193072.1"/>
    <property type="molecule type" value="Genomic_DNA"/>
</dbReference>
<evidence type="ECO:0000313" key="3">
    <source>
        <dbReference type="Proteomes" id="UP000554482"/>
    </source>
</evidence>
<sequence>MEMDSLTHSSTLSPLQSSTNAINNFSQNTSQFNQPTALINPDQISLEQMIQLLSIPSLSNKRVP</sequence>
<gene>
    <name evidence="2" type="ORF">FRX31_017341</name>
</gene>
<proteinExistence type="predicted"/>
<organism evidence="2 3">
    <name type="scientific">Thalictrum thalictroides</name>
    <name type="common">Rue-anemone</name>
    <name type="synonym">Anemone thalictroides</name>
    <dbReference type="NCBI Taxonomy" id="46969"/>
    <lineage>
        <taxon>Eukaryota</taxon>
        <taxon>Viridiplantae</taxon>
        <taxon>Streptophyta</taxon>
        <taxon>Embryophyta</taxon>
        <taxon>Tracheophyta</taxon>
        <taxon>Spermatophyta</taxon>
        <taxon>Magnoliopsida</taxon>
        <taxon>Ranunculales</taxon>
        <taxon>Ranunculaceae</taxon>
        <taxon>Thalictroideae</taxon>
        <taxon>Thalictrum</taxon>
    </lineage>
</organism>
<feature type="compositionally biased region" description="Polar residues" evidence="1">
    <location>
        <begin position="1"/>
        <end position="22"/>
    </location>
</feature>
<comment type="caution">
    <text evidence="2">The sequence shown here is derived from an EMBL/GenBank/DDBJ whole genome shotgun (WGS) entry which is preliminary data.</text>
</comment>
<feature type="compositionally biased region" description="Low complexity" evidence="1">
    <location>
        <begin position="23"/>
        <end position="34"/>
    </location>
</feature>
<accession>A0A7J6WA33</accession>
<reference evidence="2 3" key="1">
    <citation type="submission" date="2020-06" db="EMBL/GenBank/DDBJ databases">
        <title>Transcriptomic and genomic resources for Thalictrum thalictroides and T. hernandezii: Facilitating candidate gene discovery in an emerging model plant lineage.</title>
        <authorList>
            <person name="Arias T."/>
            <person name="Riano-Pachon D.M."/>
            <person name="Di Stilio V.S."/>
        </authorList>
    </citation>
    <scope>NUCLEOTIDE SEQUENCE [LARGE SCALE GENOMIC DNA]</scope>
    <source>
        <strain evidence="3">cv. WT478/WT964</strain>
        <tissue evidence="2">Leaves</tissue>
    </source>
</reference>
<evidence type="ECO:0000313" key="2">
    <source>
        <dbReference type="EMBL" id="KAF5193072.1"/>
    </source>
</evidence>
<name>A0A7J6WA33_THATH</name>
<dbReference type="AlphaFoldDB" id="A0A7J6WA33"/>
<protein>
    <submittedName>
        <fullName evidence="2">Uncharacterized protein</fullName>
    </submittedName>
</protein>
<evidence type="ECO:0000256" key="1">
    <source>
        <dbReference type="SAM" id="MobiDB-lite"/>
    </source>
</evidence>
<dbReference type="Proteomes" id="UP000554482">
    <property type="component" value="Unassembled WGS sequence"/>
</dbReference>
<keyword evidence="3" id="KW-1185">Reference proteome</keyword>